<comment type="similarity">
    <text evidence="10 11">Belongs to the TonB-dependent receptor family.</text>
</comment>
<keyword evidence="4 10" id="KW-0812">Transmembrane</keyword>
<evidence type="ECO:0000256" key="9">
    <source>
        <dbReference type="ARBA" id="ARBA00023237"/>
    </source>
</evidence>
<keyword evidence="8 14" id="KW-0675">Receptor</keyword>
<dbReference type="Pfam" id="PF07715">
    <property type="entry name" value="Plug"/>
    <property type="match status" value="1"/>
</dbReference>
<dbReference type="Gene3D" id="2.170.130.10">
    <property type="entry name" value="TonB-dependent receptor, plug domain"/>
    <property type="match status" value="1"/>
</dbReference>
<dbReference type="InterPro" id="IPR012910">
    <property type="entry name" value="Plug_dom"/>
</dbReference>
<evidence type="ECO:0000256" key="8">
    <source>
        <dbReference type="ARBA" id="ARBA00023170"/>
    </source>
</evidence>
<dbReference type="Pfam" id="PF00593">
    <property type="entry name" value="TonB_dep_Rec_b-barrel"/>
    <property type="match status" value="1"/>
</dbReference>
<feature type="domain" description="TonB-dependent receptor-like beta-barrel" evidence="12">
    <location>
        <begin position="310"/>
        <end position="758"/>
    </location>
</feature>
<dbReference type="InterPro" id="IPR037066">
    <property type="entry name" value="Plug_dom_sf"/>
</dbReference>
<evidence type="ECO:0000259" key="12">
    <source>
        <dbReference type="Pfam" id="PF00593"/>
    </source>
</evidence>
<dbReference type="PANTHER" id="PTHR30069:SF29">
    <property type="entry name" value="HEMOGLOBIN AND HEMOGLOBIN-HAPTOGLOBIN-BINDING PROTEIN 1-RELATED"/>
    <property type="match status" value="1"/>
</dbReference>
<dbReference type="InterPro" id="IPR036942">
    <property type="entry name" value="Beta-barrel_TonB_sf"/>
</dbReference>
<keyword evidence="6 11" id="KW-0798">TonB box</keyword>
<evidence type="ECO:0000256" key="4">
    <source>
        <dbReference type="ARBA" id="ARBA00022692"/>
    </source>
</evidence>
<dbReference type="PROSITE" id="PS52016">
    <property type="entry name" value="TONB_DEPENDENT_REC_3"/>
    <property type="match status" value="1"/>
</dbReference>
<name>A0ABT8KP92_9BACT</name>
<accession>A0ABT8KP92</accession>
<keyword evidence="5" id="KW-0732">Signal</keyword>
<organism evidence="14 15">
    <name type="scientific">Splendidivirga corallicola</name>
    <dbReference type="NCBI Taxonomy" id="3051826"/>
    <lineage>
        <taxon>Bacteria</taxon>
        <taxon>Pseudomonadati</taxon>
        <taxon>Bacteroidota</taxon>
        <taxon>Cytophagia</taxon>
        <taxon>Cytophagales</taxon>
        <taxon>Splendidivirgaceae</taxon>
        <taxon>Splendidivirga</taxon>
    </lineage>
</organism>
<gene>
    <name evidence="14" type="ORF">QQ008_08305</name>
</gene>
<keyword evidence="9 10" id="KW-0998">Cell outer membrane</keyword>
<evidence type="ECO:0000256" key="6">
    <source>
        <dbReference type="ARBA" id="ARBA00023077"/>
    </source>
</evidence>
<comment type="caution">
    <text evidence="14">The sequence shown here is derived from an EMBL/GenBank/DDBJ whole genome shotgun (WGS) entry which is preliminary data.</text>
</comment>
<proteinExistence type="inferred from homology"/>
<evidence type="ECO:0000256" key="10">
    <source>
        <dbReference type="PROSITE-ProRule" id="PRU01360"/>
    </source>
</evidence>
<dbReference type="InterPro" id="IPR039426">
    <property type="entry name" value="TonB-dep_rcpt-like"/>
</dbReference>
<evidence type="ECO:0000256" key="1">
    <source>
        <dbReference type="ARBA" id="ARBA00004571"/>
    </source>
</evidence>
<dbReference type="Gene3D" id="2.40.170.20">
    <property type="entry name" value="TonB-dependent receptor, beta-barrel domain"/>
    <property type="match status" value="1"/>
</dbReference>
<keyword evidence="3 10" id="KW-1134">Transmembrane beta strand</keyword>
<evidence type="ECO:0000256" key="11">
    <source>
        <dbReference type="RuleBase" id="RU003357"/>
    </source>
</evidence>
<keyword evidence="15" id="KW-1185">Reference proteome</keyword>
<reference evidence="14" key="1">
    <citation type="submission" date="2023-06" db="EMBL/GenBank/DDBJ databases">
        <title>Genomic of Parafulvivirga corallium.</title>
        <authorList>
            <person name="Wang G."/>
        </authorList>
    </citation>
    <scope>NUCLEOTIDE SEQUENCE</scope>
    <source>
        <strain evidence="14">BMA10</strain>
    </source>
</reference>
<comment type="subcellular location">
    <subcellularLocation>
        <location evidence="1 10">Cell outer membrane</location>
        <topology evidence="1 10">Multi-pass membrane protein</topology>
    </subcellularLocation>
</comment>
<evidence type="ECO:0000256" key="2">
    <source>
        <dbReference type="ARBA" id="ARBA00022448"/>
    </source>
</evidence>
<dbReference type="Proteomes" id="UP001172082">
    <property type="component" value="Unassembled WGS sequence"/>
</dbReference>
<dbReference type="InterPro" id="IPR000531">
    <property type="entry name" value="Beta-barrel_TonB"/>
</dbReference>
<dbReference type="EMBL" id="JAUJEA010000002">
    <property type="protein sequence ID" value="MDN5201360.1"/>
    <property type="molecule type" value="Genomic_DNA"/>
</dbReference>
<evidence type="ECO:0000259" key="13">
    <source>
        <dbReference type="Pfam" id="PF07715"/>
    </source>
</evidence>
<sequence>MFEKTITSDLFLSPFIKNILKICGFAMFMLADPLSGFTQKFTISGYVKDQDTGETLIGANVYNKRDFNGTTSNNYGFYSLTIPKDSITLVFSYVGYESKEIQLYLDKNIELNVSLGSSTVLDEVVVTAEEEIQQTTQMSRISIPIKQIKSLPAFLGEVDVMKVLQLLPGVQSGNEGSSGLYVRGGGPDQNLILLDGVPVYNASHLFGFFSVFNADAINNVELIKGGFPARYGGRLSSVIDINMKEGNNQKFQGEGSVGLVATKLTLEGPIKNENTTFIVSGRRTYIDFLARPIIKASSEGDEVAGYYFYDVNAKVNHKFSNKDRIYLSGYFGNDKAFSRLKDSYNSGDGQVNSEDKFGLNWGNITTAFRWNHVINPKLFGNLTLTYSRYKFNVSEEYFTETNVGGQKQIEEEKIKYFSGIRDFAGKLDFDFTPSPNHFIRFGANAINHTFNPGIFAFKSNVESDTTLGSQRTKANEFAVYIEDDFKINTNLKVNAGLHVSGFSVNKEFYYSIQPRIATRYLLKNGVALKASYAQMTQYIHLLTNSGIGLPTDLWVPATDKVRPQESYQVAFGLAKTVNEKFEVSLEGYYKEMKNLIEYKEGANFLNTENDWQTKVETGDGESYGAELLIQKNHGKLTGWLGYTLSWTNRQFDNLNFGKKFPYRYDRRHDIGIAAVYKLSEHIELSGAWVYGTGNAISLPIASYRSNNQGDFSFFDGSIKYYESRNSFRMKSYHRLDASISFHKKKRWGERWWVIGLYNAYNRKNPFFIDIGRNDNGDKKFIQYSLFPVIPSVSYKFKF</sequence>
<dbReference type="Gene3D" id="2.60.40.1120">
    <property type="entry name" value="Carboxypeptidase-like, regulatory domain"/>
    <property type="match status" value="1"/>
</dbReference>
<keyword evidence="2 10" id="KW-0813">Transport</keyword>
<dbReference type="InterPro" id="IPR008969">
    <property type="entry name" value="CarboxyPept-like_regulatory"/>
</dbReference>
<evidence type="ECO:0000313" key="15">
    <source>
        <dbReference type="Proteomes" id="UP001172082"/>
    </source>
</evidence>
<protein>
    <submittedName>
        <fullName evidence="14">TonB-dependent receptor</fullName>
    </submittedName>
</protein>
<dbReference type="Pfam" id="PF13715">
    <property type="entry name" value="CarbopepD_reg_2"/>
    <property type="match status" value="1"/>
</dbReference>
<evidence type="ECO:0000256" key="3">
    <source>
        <dbReference type="ARBA" id="ARBA00022452"/>
    </source>
</evidence>
<dbReference type="PANTHER" id="PTHR30069">
    <property type="entry name" value="TONB-DEPENDENT OUTER MEMBRANE RECEPTOR"/>
    <property type="match status" value="1"/>
</dbReference>
<evidence type="ECO:0000256" key="7">
    <source>
        <dbReference type="ARBA" id="ARBA00023136"/>
    </source>
</evidence>
<evidence type="ECO:0000256" key="5">
    <source>
        <dbReference type="ARBA" id="ARBA00022729"/>
    </source>
</evidence>
<dbReference type="RefSeq" id="WP_346751386.1">
    <property type="nucleotide sequence ID" value="NZ_JAUJEA010000002.1"/>
</dbReference>
<evidence type="ECO:0000313" key="14">
    <source>
        <dbReference type="EMBL" id="MDN5201360.1"/>
    </source>
</evidence>
<keyword evidence="7 10" id="KW-0472">Membrane</keyword>
<dbReference type="SUPFAM" id="SSF49464">
    <property type="entry name" value="Carboxypeptidase regulatory domain-like"/>
    <property type="match status" value="1"/>
</dbReference>
<feature type="domain" description="TonB-dependent receptor plug" evidence="13">
    <location>
        <begin position="136"/>
        <end position="234"/>
    </location>
</feature>
<dbReference type="SUPFAM" id="SSF56935">
    <property type="entry name" value="Porins"/>
    <property type="match status" value="1"/>
</dbReference>